<feature type="transmembrane region" description="Helical" evidence="2">
    <location>
        <begin position="135"/>
        <end position="151"/>
    </location>
</feature>
<feature type="compositionally biased region" description="Basic and acidic residues" evidence="1">
    <location>
        <begin position="78"/>
        <end position="92"/>
    </location>
</feature>
<evidence type="ECO:0000313" key="4">
    <source>
        <dbReference type="Proteomes" id="UP001597483"/>
    </source>
</evidence>
<evidence type="ECO:0000256" key="2">
    <source>
        <dbReference type="SAM" id="Phobius"/>
    </source>
</evidence>
<dbReference type="RefSeq" id="WP_378308491.1">
    <property type="nucleotide sequence ID" value="NZ_JBHUKS010000020.1"/>
</dbReference>
<dbReference type="EMBL" id="JBHUKS010000020">
    <property type="protein sequence ID" value="MFD2471214.1"/>
    <property type="molecule type" value="Genomic_DNA"/>
</dbReference>
<evidence type="ECO:0000313" key="3">
    <source>
        <dbReference type="EMBL" id="MFD2471214.1"/>
    </source>
</evidence>
<sequence length="184" mass="18807">MRDRGGRAGGVADLVDSTDSLVAAVDDGGGAVEDRAAANRVVTFREPEDGRAAEKRSAPTIQHSTVDRGAADVVQETPPKRDTSTRGDEAAKRKPRGRWWRGFTGSVAAGMAVLAVGVLVVGVLCVVNGASGPGVLKLVGHPVAAVIVLALQRVADRRVGKTAACAGVVVLVVAAAALGVLWWA</sequence>
<organism evidence="3 4">
    <name type="scientific">Amycolatopsis silviterrae</name>
    <dbReference type="NCBI Taxonomy" id="1656914"/>
    <lineage>
        <taxon>Bacteria</taxon>
        <taxon>Bacillati</taxon>
        <taxon>Actinomycetota</taxon>
        <taxon>Actinomycetes</taxon>
        <taxon>Pseudonocardiales</taxon>
        <taxon>Pseudonocardiaceae</taxon>
        <taxon>Amycolatopsis</taxon>
    </lineage>
</organism>
<feature type="region of interest" description="Disordered" evidence="1">
    <location>
        <begin position="44"/>
        <end position="93"/>
    </location>
</feature>
<keyword evidence="2" id="KW-1133">Transmembrane helix</keyword>
<dbReference type="Proteomes" id="UP001597483">
    <property type="component" value="Unassembled WGS sequence"/>
</dbReference>
<keyword evidence="2" id="KW-0812">Transmembrane</keyword>
<proteinExistence type="predicted"/>
<feature type="compositionally biased region" description="Basic and acidic residues" evidence="1">
    <location>
        <begin position="44"/>
        <end position="57"/>
    </location>
</feature>
<evidence type="ECO:0000256" key="1">
    <source>
        <dbReference type="SAM" id="MobiDB-lite"/>
    </source>
</evidence>
<keyword evidence="2" id="KW-0472">Membrane</keyword>
<feature type="transmembrane region" description="Helical" evidence="2">
    <location>
        <begin position="163"/>
        <end position="183"/>
    </location>
</feature>
<comment type="caution">
    <text evidence="3">The sequence shown here is derived from an EMBL/GenBank/DDBJ whole genome shotgun (WGS) entry which is preliminary data.</text>
</comment>
<reference evidence="4" key="1">
    <citation type="journal article" date="2019" name="Int. J. Syst. Evol. Microbiol.">
        <title>The Global Catalogue of Microorganisms (GCM) 10K type strain sequencing project: providing services to taxonomists for standard genome sequencing and annotation.</title>
        <authorList>
            <consortium name="The Broad Institute Genomics Platform"/>
            <consortium name="The Broad Institute Genome Sequencing Center for Infectious Disease"/>
            <person name="Wu L."/>
            <person name="Ma J."/>
        </authorList>
    </citation>
    <scope>NUCLEOTIDE SEQUENCE [LARGE SCALE GENOMIC DNA]</scope>
    <source>
        <strain evidence="4">CGMCC 4.7641</strain>
    </source>
</reference>
<feature type="transmembrane region" description="Helical" evidence="2">
    <location>
        <begin position="102"/>
        <end position="129"/>
    </location>
</feature>
<accession>A0ABW5HEV1</accession>
<name>A0ABW5HEV1_9PSEU</name>
<gene>
    <name evidence="3" type="ORF">ACFSVL_27730</name>
</gene>
<keyword evidence="4" id="KW-1185">Reference proteome</keyword>
<protein>
    <submittedName>
        <fullName evidence="3">Uncharacterized protein</fullName>
    </submittedName>
</protein>